<name>A0A967AWF0_9FLAO</name>
<organism evidence="2 3">
    <name type="scientific">Pelagihabitans pacificus</name>
    <dbReference type="NCBI Taxonomy" id="2696054"/>
    <lineage>
        <taxon>Bacteria</taxon>
        <taxon>Pseudomonadati</taxon>
        <taxon>Bacteroidota</taxon>
        <taxon>Flavobacteriia</taxon>
        <taxon>Flavobacteriales</taxon>
        <taxon>Flavobacteriaceae</taxon>
        <taxon>Pelagihabitans</taxon>
    </lineage>
</organism>
<dbReference type="Proteomes" id="UP000707206">
    <property type="component" value="Unassembled WGS sequence"/>
</dbReference>
<dbReference type="RefSeq" id="WP_152575931.1">
    <property type="nucleotide sequence ID" value="NZ_VIKU02000008.1"/>
</dbReference>
<accession>A0A967AWF0</accession>
<evidence type="ECO:0000313" key="3">
    <source>
        <dbReference type="Proteomes" id="UP000707206"/>
    </source>
</evidence>
<feature type="region of interest" description="Disordered" evidence="1">
    <location>
        <begin position="71"/>
        <end position="101"/>
    </location>
</feature>
<comment type="caution">
    <text evidence="2">The sequence shown here is derived from an EMBL/GenBank/DDBJ whole genome shotgun (WGS) entry which is preliminary data.</text>
</comment>
<sequence length="150" mass="17467">MKKVLLATLLLSGVMGIAQERMHRQAMEDLSAEQIATLHTKKMTLALDLNEEQQAQVQTIHLENARLKKVRMEERKAKRENEEADKPTPEERYAMQTERLDHMIAQKAKMKDILSEEQYARWEKLQLHKAKQHRGKGKGGPHGKHGDRRR</sequence>
<evidence type="ECO:0000313" key="2">
    <source>
        <dbReference type="EMBL" id="NHF61433.1"/>
    </source>
</evidence>
<feature type="region of interest" description="Disordered" evidence="1">
    <location>
        <begin position="124"/>
        <end position="150"/>
    </location>
</feature>
<gene>
    <name evidence="2" type="ORF">FK220_018920</name>
</gene>
<dbReference type="AlphaFoldDB" id="A0A967AWF0"/>
<dbReference type="Gene3D" id="1.20.120.1490">
    <property type="match status" value="1"/>
</dbReference>
<dbReference type="EMBL" id="VIKU02000008">
    <property type="protein sequence ID" value="NHF61433.1"/>
    <property type="molecule type" value="Genomic_DNA"/>
</dbReference>
<evidence type="ECO:0008006" key="4">
    <source>
        <dbReference type="Google" id="ProtNLM"/>
    </source>
</evidence>
<protein>
    <recommendedName>
        <fullName evidence="4">LTXXQ motif family protein</fullName>
    </recommendedName>
</protein>
<evidence type="ECO:0000256" key="1">
    <source>
        <dbReference type="SAM" id="MobiDB-lite"/>
    </source>
</evidence>
<reference evidence="2" key="2">
    <citation type="submission" date="2020-03" db="EMBL/GenBank/DDBJ databases">
        <title>Flavobacteriaceae bacterium strain TP-CH-4, a member of the family Flavobacteriaceae isolated from a deep-sea seamount.</title>
        <authorList>
            <person name="Zhang D.-C."/>
        </authorList>
    </citation>
    <scope>NUCLEOTIDE SEQUENCE</scope>
    <source>
        <strain evidence="2">TP-CH-4</strain>
    </source>
</reference>
<keyword evidence="3" id="KW-1185">Reference proteome</keyword>
<feature type="compositionally biased region" description="Basic residues" evidence="1">
    <location>
        <begin position="127"/>
        <end position="150"/>
    </location>
</feature>
<proteinExistence type="predicted"/>
<reference evidence="2" key="1">
    <citation type="submission" date="2019-07" db="EMBL/GenBank/DDBJ databases">
        <authorList>
            <person name="De-Chao Zhang Q."/>
        </authorList>
    </citation>
    <scope>NUCLEOTIDE SEQUENCE</scope>
    <source>
        <strain evidence="2">TP-CH-4</strain>
    </source>
</reference>